<feature type="compositionally biased region" description="Basic and acidic residues" evidence="8">
    <location>
        <begin position="1"/>
        <end position="17"/>
    </location>
</feature>
<proteinExistence type="predicted"/>
<keyword evidence="7" id="KW-0539">Nucleus</keyword>
<keyword evidence="5" id="KW-0811">Translocation</keyword>
<feature type="compositionally biased region" description="Polar residues" evidence="8">
    <location>
        <begin position="413"/>
        <end position="452"/>
    </location>
</feature>
<feature type="compositionally biased region" description="Polar residues" evidence="8">
    <location>
        <begin position="866"/>
        <end position="895"/>
    </location>
</feature>
<dbReference type="InterPro" id="IPR011993">
    <property type="entry name" value="PH-like_dom_sf"/>
</dbReference>
<dbReference type="SUPFAM" id="SSF50729">
    <property type="entry name" value="PH domain-like"/>
    <property type="match status" value="1"/>
</dbReference>
<evidence type="ECO:0000256" key="4">
    <source>
        <dbReference type="ARBA" id="ARBA00022927"/>
    </source>
</evidence>
<evidence type="ECO:0000259" key="9">
    <source>
        <dbReference type="Pfam" id="PF00638"/>
    </source>
</evidence>
<evidence type="ECO:0000313" key="11">
    <source>
        <dbReference type="EMBL" id="KAE9971635.1"/>
    </source>
</evidence>
<keyword evidence="6" id="KW-0906">Nuclear pore complex</keyword>
<name>A0A8H3YS74_VENIN</name>
<feature type="domain" description="RanBD1" evidence="9">
    <location>
        <begin position="1209"/>
        <end position="1312"/>
    </location>
</feature>
<evidence type="ECO:0000256" key="8">
    <source>
        <dbReference type="SAM" id="MobiDB-lite"/>
    </source>
</evidence>
<feature type="compositionally biased region" description="Acidic residues" evidence="8">
    <location>
        <begin position="916"/>
        <end position="925"/>
    </location>
</feature>
<accession>A0A8H3YS74</accession>
<dbReference type="Pfam" id="PF00638">
    <property type="entry name" value="Ran_BP1"/>
    <property type="match status" value="1"/>
</dbReference>
<dbReference type="EMBL" id="WNWQ01000288">
    <property type="protein sequence ID" value="KAE9971635.1"/>
    <property type="molecule type" value="Genomic_DNA"/>
</dbReference>
<evidence type="ECO:0000256" key="6">
    <source>
        <dbReference type="ARBA" id="ARBA00023132"/>
    </source>
</evidence>
<feature type="compositionally biased region" description="Basic residues" evidence="8">
    <location>
        <begin position="44"/>
        <end position="53"/>
    </location>
</feature>
<keyword evidence="2" id="KW-0813">Transport</keyword>
<evidence type="ECO:0008006" key="13">
    <source>
        <dbReference type="Google" id="ProtNLM"/>
    </source>
</evidence>
<feature type="compositionally biased region" description="Low complexity" evidence="8">
    <location>
        <begin position="1149"/>
        <end position="1163"/>
    </location>
</feature>
<evidence type="ECO:0000256" key="3">
    <source>
        <dbReference type="ARBA" id="ARBA00022816"/>
    </source>
</evidence>
<feature type="compositionally biased region" description="Low complexity" evidence="8">
    <location>
        <begin position="226"/>
        <end position="242"/>
    </location>
</feature>
<evidence type="ECO:0000256" key="5">
    <source>
        <dbReference type="ARBA" id="ARBA00023010"/>
    </source>
</evidence>
<comment type="caution">
    <text evidence="11">The sequence shown here is derived from an EMBL/GenBank/DDBJ whole genome shotgun (WGS) entry which is preliminary data.</text>
</comment>
<feature type="region of interest" description="Disordered" evidence="8">
    <location>
        <begin position="1048"/>
        <end position="1088"/>
    </location>
</feature>
<feature type="compositionally biased region" description="Polar residues" evidence="8">
    <location>
        <begin position="317"/>
        <end position="327"/>
    </location>
</feature>
<feature type="compositionally biased region" description="Low complexity" evidence="8">
    <location>
        <begin position="502"/>
        <end position="511"/>
    </location>
</feature>
<feature type="region of interest" description="Disordered" evidence="8">
    <location>
        <begin position="473"/>
        <end position="518"/>
    </location>
</feature>
<keyword evidence="3" id="KW-0509">mRNA transport</keyword>
<sequence length="1317" mass="136337">MSVKRGAESYLTKDDVSGPRMHQGGPDDRSDPVKRATAAQLANRKIKAAKGRGARSGAGGTTARPVTSFGPSPSTPQPGLFSNEAQSFPPANGAPLVGNGSPNVSFGGFGSVGANTGFAFSQPVPVSNPFANVSSSSTTNGASKGGFGFNFGGSQPAAAAPSTGIFSFGGNQQQAPNPFSSATPQAPSTGTFGSSTAPSSNTFGTSAASAIPAGGLFGSTNGGSTFGSTNGTGMFGSTSSTNQQPSGGSAFGQPPAEAKSEVPHQNFFGTPAPAIKSPFGQHNDDAMSTSPDASPQKGAHNPISNSWNKSLEVPANGVSSIATSNGEESPDRPHIEEEPRPNPFAMIPRAKSSEPPKPVKTPVNPFFNTEKKQEDEPAHTEDSDEMPRANPFASISRKAQSTPKPADPAPKPSFSQSSIPATSNIFGKTSTDPTSSLASSTNHLTPAKTSNFSPIVNSSIVKQPAIVEQSPIVGEDQPSRESNSQSFGSSTTKPSARFESAQPTQSTSSPTNIFGLASKPTQATTAPNAIAMDSTTTARLAEIGTIFPQDRLGSHALSRHLSADFRSRVLAEHSLSISSAESGLDAEEMKYWVREHKQNRLNMIYKHFFDSQGKESNFEAMDLRPMMANYITLFEEIMVPIEGPLTTLIAKHGKEQGTRLYHQQNGSMPDESGKRKPGVEVAREDATPKKVRVEAPLPANVTQTPPPLPPPSQSSATANKFMDFLNKTDKPVDSSNSNAATKSPAPKPAVVEAPTFKMPTFAPTGNAMAKFGENAAKAAAAAKQKAKDEDYDSDDETEAEWERKYEEKMAAKAAELKKVQQNSGFGFKVNASSSTTSPSTNGGFGFKINKPATASSLAPPAKNGGFNFSRSASPAASATGSVFDTGRSNTPSGSGNIFGHLSTAGSDVEGSARGDADDEDSDEDDAQRPSTPKASNSQPNGKFGGFTESDDAPSDSATSGRSLFDRIEKRSEAPAPSTSGNMFGFPSSTEKSTPAPSGGMFGSRDGSSERTPLAATAANEGGLFGFGAKPATAGPAITGGLFGFGTNSSPPAPAKEGGLFGFGSQSTTSSTGDQTWKPDSPIKFNGSSTEAPKFSFVASTPKTAPSTGFSFSPIAPTPSGATTATAFSGFGTPGSSLFGAPKSSASLFVPSGSSSVLPSGATSRATTPGVSDVSGAETGGEQEETSNDPQSDLIGMEAAKKGHDLLFESEKVKASRYDVDPTGRKPAAWATQGVGPIAVLKDQATGVTKILMKKVPNGGIVINTRLMASMTYQQIAKRVRFGVIDPATSKMEQWIVQVSSEDEAKKFVEVCDAHKNQ</sequence>
<dbReference type="InterPro" id="IPR053074">
    <property type="entry name" value="NPC_Nucleoporin"/>
</dbReference>
<dbReference type="GO" id="GO:0051028">
    <property type="term" value="P:mRNA transport"/>
    <property type="evidence" value="ECO:0007669"/>
    <property type="project" value="UniProtKB-KW"/>
</dbReference>
<dbReference type="Pfam" id="PF08911">
    <property type="entry name" value="NUP50"/>
    <property type="match status" value="1"/>
</dbReference>
<protein>
    <recommendedName>
        <fullName evidence="13">RanBD1 domain-containing protein</fullName>
    </recommendedName>
</protein>
<evidence type="ECO:0000256" key="2">
    <source>
        <dbReference type="ARBA" id="ARBA00022448"/>
    </source>
</evidence>
<feature type="compositionally biased region" description="Polar residues" evidence="8">
    <location>
        <begin position="480"/>
        <end position="494"/>
    </location>
</feature>
<feature type="compositionally biased region" description="Polar residues" evidence="8">
    <location>
        <begin position="928"/>
        <end position="940"/>
    </location>
</feature>
<evidence type="ECO:0000313" key="12">
    <source>
        <dbReference type="Proteomes" id="UP000433883"/>
    </source>
</evidence>
<feature type="compositionally biased region" description="Polar residues" evidence="8">
    <location>
        <begin position="169"/>
        <end position="203"/>
    </location>
</feature>
<dbReference type="OrthoDB" id="10265837at2759"/>
<feature type="compositionally biased region" description="Basic and acidic residues" evidence="8">
    <location>
        <begin position="671"/>
        <end position="693"/>
    </location>
</feature>
<feature type="compositionally biased region" description="Basic and acidic residues" evidence="8">
    <location>
        <begin position="963"/>
        <end position="972"/>
    </location>
</feature>
<evidence type="ECO:0000256" key="1">
    <source>
        <dbReference type="ARBA" id="ARBA00004567"/>
    </source>
</evidence>
<evidence type="ECO:0000256" key="7">
    <source>
        <dbReference type="ARBA" id="ARBA00023242"/>
    </source>
</evidence>
<feature type="region of interest" description="Disordered" evidence="8">
    <location>
        <begin position="821"/>
        <end position="1016"/>
    </location>
</feature>
<dbReference type="PANTHER" id="PTHR38697">
    <property type="entry name" value="NUCLEAR PORE COMPLEX PROTEIN SIMILAR TO S. CEREVISIAE NUP2 (EUROFUNG)"/>
    <property type="match status" value="1"/>
</dbReference>
<dbReference type="Gene3D" id="2.30.29.30">
    <property type="entry name" value="Pleckstrin-homology domain (PH domain)/Phosphotyrosine-binding domain (PTB)"/>
    <property type="match status" value="1"/>
</dbReference>
<feature type="region of interest" description="Disordered" evidence="8">
    <location>
        <begin position="662"/>
        <end position="751"/>
    </location>
</feature>
<feature type="domain" description="Nuclear pore complex NUP2/50/61" evidence="10">
    <location>
        <begin position="4"/>
        <end position="82"/>
    </location>
</feature>
<reference evidence="11 12" key="1">
    <citation type="submission" date="2019-11" db="EMBL/GenBank/DDBJ databases">
        <title>Venturia inaequalis Genome Resource.</title>
        <authorList>
            <person name="Lichtner F.J."/>
        </authorList>
    </citation>
    <scope>NUCLEOTIDE SEQUENCE [LARGE SCALE GENOMIC DNA]</scope>
    <source>
        <strain evidence="11">Bline_iso_100314</strain>
    </source>
</reference>
<dbReference type="PANTHER" id="PTHR38697:SF1">
    <property type="entry name" value="NUCLEAR PORE COMPLEX PROTEIN SIMILAR TO S. CEREVISIAE NUP2 (EUROFUNG)"/>
    <property type="match status" value="1"/>
</dbReference>
<dbReference type="GO" id="GO:0005643">
    <property type="term" value="C:nuclear pore"/>
    <property type="evidence" value="ECO:0007669"/>
    <property type="project" value="UniProtKB-SubCell"/>
</dbReference>
<feature type="compositionally biased region" description="Basic and acidic residues" evidence="8">
    <location>
        <begin position="25"/>
        <end position="34"/>
    </location>
</feature>
<comment type="subcellular location">
    <subcellularLocation>
        <location evidence="1">Nucleus</location>
        <location evidence="1">Nuclear pore complex</location>
    </subcellularLocation>
</comment>
<dbReference type="InterPro" id="IPR015007">
    <property type="entry name" value="NUP2/50/61"/>
</dbReference>
<dbReference type="Proteomes" id="UP000433883">
    <property type="component" value="Unassembled WGS sequence"/>
</dbReference>
<feature type="region of interest" description="Disordered" evidence="8">
    <location>
        <begin position="1"/>
        <end position="96"/>
    </location>
</feature>
<feature type="compositionally biased region" description="Basic and acidic residues" evidence="8">
    <location>
        <begin position="329"/>
        <end position="340"/>
    </location>
</feature>
<evidence type="ECO:0000259" key="10">
    <source>
        <dbReference type="Pfam" id="PF08911"/>
    </source>
</evidence>
<feature type="compositionally biased region" description="Polar residues" evidence="8">
    <location>
        <begin position="976"/>
        <end position="995"/>
    </location>
</feature>
<dbReference type="GO" id="GO:0015031">
    <property type="term" value="P:protein transport"/>
    <property type="evidence" value="ECO:0007669"/>
    <property type="project" value="UniProtKB-KW"/>
</dbReference>
<feature type="region of interest" description="Disordered" evidence="8">
    <location>
        <begin position="222"/>
        <end position="452"/>
    </location>
</feature>
<feature type="compositionally biased region" description="Low complexity" evidence="8">
    <location>
        <begin position="1062"/>
        <end position="1075"/>
    </location>
</feature>
<feature type="compositionally biased region" description="Basic and acidic residues" evidence="8">
    <location>
        <begin position="369"/>
        <end position="387"/>
    </location>
</feature>
<organism evidence="11 12">
    <name type="scientific">Venturia inaequalis</name>
    <name type="common">Apple scab fungus</name>
    <dbReference type="NCBI Taxonomy" id="5025"/>
    <lineage>
        <taxon>Eukaryota</taxon>
        <taxon>Fungi</taxon>
        <taxon>Dikarya</taxon>
        <taxon>Ascomycota</taxon>
        <taxon>Pezizomycotina</taxon>
        <taxon>Dothideomycetes</taxon>
        <taxon>Pleosporomycetidae</taxon>
        <taxon>Venturiales</taxon>
        <taxon>Venturiaceae</taxon>
        <taxon>Venturia</taxon>
    </lineage>
</organism>
<gene>
    <name evidence="11" type="ORF">BLS_004356</name>
</gene>
<dbReference type="InterPro" id="IPR000156">
    <property type="entry name" value="Ran_bind_dom"/>
</dbReference>
<feature type="region of interest" description="Disordered" evidence="8">
    <location>
        <begin position="162"/>
        <end position="203"/>
    </location>
</feature>
<feature type="region of interest" description="Disordered" evidence="8">
    <location>
        <begin position="1149"/>
        <end position="1192"/>
    </location>
</feature>
<keyword evidence="4" id="KW-0653">Protein transport</keyword>